<dbReference type="KEGG" id="peo:AS203_06055"/>
<evidence type="ECO:0000313" key="4">
    <source>
        <dbReference type="Proteomes" id="UP000056252"/>
    </source>
</evidence>
<dbReference type="InterPro" id="IPR050278">
    <property type="entry name" value="Serine_Prot_S9B/DPPIV"/>
</dbReference>
<dbReference type="GO" id="GO:0006508">
    <property type="term" value="P:proteolysis"/>
    <property type="evidence" value="ECO:0007669"/>
    <property type="project" value="InterPro"/>
</dbReference>
<dbReference type="Pfam" id="PF00326">
    <property type="entry name" value="Peptidase_S9"/>
    <property type="match status" value="1"/>
</dbReference>
<gene>
    <name evidence="3" type="ORF">AS203_06055</name>
</gene>
<dbReference type="SUPFAM" id="SSF53474">
    <property type="entry name" value="alpha/beta-Hydrolases"/>
    <property type="match status" value="1"/>
</dbReference>
<dbReference type="GO" id="GO:0008239">
    <property type="term" value="F:dipeptidyl-peptidase activity"/>
    <property type="evidence" value="ECO:0007669"/>
    <property type="project" value="TreeGrafter"/>
</dbReference>
<proteinExistence type="predicted"/>
<feature type="signal peptide" evidence="1">
    <location>
        <begin position="1"/>
        <end position="19"/>
    </location>
</feature>
<feature type="chain" id="PRO_5006601826" description="Peptidase S9 prolyl oligopeptidase catalytic domain-containing protein" evidence="1">
    <location>
        <begin position="20"/>
        <end position="917"/>
    </location>
</feature>
<keyword evidence="4" id="KW-1185">Reference proteome</keyword>
<dbReference type="EMBL" id="CP013195">
    <property type="protein sequence ID" value="ALO48694.1"/>
    <property type="molecule type" value="Genomic_DNA"/>
</dbReference>
<keyword evidence="1" id="KW-0732">Signal</keyword>
<dbReference type="InterPro" id="IPR029058">
    <property type="entry name" value="AB_hydrolase_fold"/>
</dbReference>
<dbReference type="STRING" id="76123.AS203_06055"/>
<dbReference type="PANTHER" id="PTHR11731">
    <property type="entry name" value="PROTEASE FAMILY S9B,C DIPEPTIDYL-PEPTIDASE IV-RELATED"/>
    <property type="match status" value="1"/>
</dbReference>
<organism evidence="3 4">
    <name type="scientific">Hoylesella enoeca</name>
    <dbReference type="NCBI Taxonomy" id="76123"/>
    <lineage>
        <taxon>Bacteria</taxon>
        <taxon>Pseudomonadati</taxon>
        <taxon>Bacteroidota</taxon>
        <taxon>Bacteroidia</taxon>
        <taxon>Bacteroidales</taxon>
        <taxon>Prevotellaceae</taxon>
        <taxon>Hoylesella</taxon>
    </lineage>
</organism>
<accession>A0A0S2KK89</accession>
<name>A0A0S2KK89_9BACT</name>
<evidence type="ECO:0000256" key="1">
    <source>
        <dbReference type="SAM" id="SignalP"/>
    </source>
</evidence>
<dbReference type="GO" id="GO:0008236">
    <property type="term" value="F:serine-type peptidase activity"/>
    <property type="evidence" value="ECO:0007669"/>
    <property type="project" value="InterPro"/>
</dbReference>
<reference evidence="4" key="1">
    <citation type="submission" date="2015-11" db="EMBL/GenBank/DDBJ databases">
        <authorList>
            <person name="Holder M.E."/>
            <person name="Ajami N.J."/>
            <person name="Petrosino J.F."/>
        </authorList>
    </citation>
    <scope>NUCLEOTIDE SEQUENCE [LARGE SCALE GENOMIC DNA]</scope>
    <source>
        <strain evidence="4">F0113</strain>
    </source>
</reference>
<dbReference type="Gene3D" id="3.40.50.1820">
    <property type="entry name" value="alpha/beta hydrolase"/>
    <property type="match status" value="1"/>
</dbReference>
<protein>
    <recommendedName>
        <fullName evidence="2">Peptidase S9 prolyl oligopeptidase catalytic domain-containing protein</fullName>
    </recommendedName>
</protein>
<feature type="domain" description="Peptidase S9 prolyl oligopeptidase catalytic" evidence="2">
    <location>
        <begin position="719"/>
        <end position="895"/>
    </location>
</feature>
<evidence type="ECO:0000259" key="2">
    <source>
        <dbReference type="Pfam" id="PF00326"/>
    </source>
</evidence>
<dbReference type="eggNOG" id="COG1506">
    <property type="taxonomic scope" value="Bacteria"/>
</dbReference>
<dbReference type="Proteomes" id="UP000056252">
    <property type="component" value="Chromosome"/>
</dbReference>
<dbReference type="AlphaFoldDB" id="A0A0S2KK89"/>
<sequence length="917" mass="104206">MRNFLLLVCYLLAVCQAQAQKKPLDHSVYDSWQSITAPQISDRGQVLTYLISPQQGDTTLVIRWNRNGRELRIPRGCKARISRDERFVICTIKPLFDVVRQARIKKTKAEKMPKDSLAIVSLPSGKIKKFSDVTSFGFAPRGGSAVAFLSSDTTLIPKKLRSNKDVGKPLLVYHLQTGVIDTIRYVKSYAFNRLGDWLTYTLQPKKKKTLVGVYDVSTREQSVVSDTCVYHSLPKYAFSGDKMLFLASQDTASSGSKKCYLWQLKRGERKAQQLLAPTDVQNMPAGWGISEHSAPYFSRDGKRIFVGISPYIAPNDTTIVSFESPSLDIWNYDAAELPPMQKANKSMIARRTCLGVYDESTRRLVPLTHSLLDKIYMVQRGDAPIAYSKDITRTIVSTQWDIQAPEDISLIDLSNGIRKRIASASCSGLTISPSGKYLAWFDLKARHWMLYDVATAQTRNITQQLKVNFWNEQADTPSFPEEYGMAGWTRNDNDLLIYDRYDIWRISTNGKTAAVNLTGGEGRKTLRTFRYLNTKDPDDDQSIAPNERLLLSVFDTKTKKHGFASASASGHAAPSIAVLDGYSYSYPLKAREAEAYIYMRGNFQKPMDVYLTDNRWRTQQQLSHINPQQKDYNWGSVELVHWTAYDGTPQEGMLYKPENFDAKKKYPVLIYFYERNSDNLYNYITPQPSWSIINITFYVSRGYLVFVPDITYKAGIPGECAFNSICSGAEALATNSWVDKDKMAIQGQSWGGYQVAYLITRTNMFKAAGAGAPVANMTSAYGGIRWQTGMSRQFQYEQTQSRIGRTLWESPESYIANSPLFKLPNVTTPVLIMHNDADGAVPWYQGIELFMGLRRLGKPAWLLEYNDEAHNLKQRRNRKDLSIRLQQFFDHYLKGAPEPSWMKNQFSILRKGQEFGY</sequence>
<evidence type="ECO:0000313" key="3">
    <source>
        <dbReference type="EMBL" id="ALO48694.1"/>
    </source>
</evidence>
<dbReference type="InterPro" id="IPR001375">
    <property type="entry name" value="Peptidase_S9_cat"/>
</dbReference>
<dbReference type="PANTHER" id="PTHR11731:SF193">
    <property type="entry name" value="DIPEPTIDYL PEPTIDASE 9"/>
    <property type="match status" value="1"/>
</dbReference>
<dbReference type="SUPFAM" id="SSF82171">
    <property type="entry name" value="DPP6 N-terminal domain-like"/>
    <property type="match status" value="1"/>
</dbReference>